<name>A0A4C1XNG7_EUMVA</name>
<protein>
    <submittedName>
        <fullName evidence="1">Uncharacterized protein</fullName>
    </submittedName>
</protein>
<proteinExistence type="predicted"/>
<dbReference type="Proteomes" id="UP000299102">
    <property type="component" value="Unassembled WGS sequence"/>
</dbReference>
<evidence type="ECO:0000313" key="2">
    <source>
        <dbReference type="Proteomes" id="UP000299102"/>
    </source>
</evidence>
<keyword evidence="2" id="KW-1185">Reference proteome</keyword>
<dbReference type="AlphaFoldDB" id="A0A4C1XNG7"/>
<sequence>MPASTGSASVLDDLYVGPGHKDQGRPLCSQQRALHYVSRIFEPSRERRHLEHLPKAFGCVFSGLPCVSSETKSGVYTHLNHLNMSSLPFFSSSDLESPSIMAVTSSAYAISLQSFGNGSQNISSTNRFHSVGPKTDLCEHLIVVICHPTREVNSSIRAGQLESSSRNQCTQPRVEQTFHLSVWPIRLDHSL</sequence>
<dbReference type="EMBL" id="BGZK01000888">
    <property type="protein sequence ID" value="GBP64114.1"/>
    <property type="molecule type" value="Genomic_DNA"/>
</dbReference>
<accession>A0A4C1XNG7</accession>
<comment type="caution">
    <text evidence="1">The sequence shown here is derived from an EMBL/GenBank/DDBJ whole genome shotgun (WGS) entry which is preliminary data.</text>
</comment>
<reference evidence="1 2" key="1">
    <citation type="journal article" date="2019" name="Commun. Biol.">
        <title>The bagworm genome reveals a unique fibroin gene that provides high tensile strength.</title>
        <authorList>
            <person name="Kono N."/>
            <person name="Nakamura H."/>
            <person name="Ohtoshi R."/>
            <person name="Tomita M."/>
            <person name="Numata K."/>
            <person name="Arakawa K."/>
        </authorList>
    </citation>
    <scope>NUCLEOTIDE SEQUENCE [LARGE SCALE GENOMIC DNA]</scope>
</reference>
<evidence type="ECO:0000313" key="1">
    <source>
        <dbReference type="EMBL" id="GBP64114.1"/>
    </source>
</evidence>
<gene>
    <name evidence="1" type="ORF">EVAR_8483_1</name>
</gene>
<organism evidence="1 2">
    <name type="scientific">Eumeta variegata</name>
    <name type="common">Bagworm moth</name>
    <name type="synonym">Eumeta japonica</name>
    <dbReference type="NCBI Taxonomy" id="151549"/>
    <lineage>
        <taxon>Eukaryota</taxon>
        <taxon>Metazoa</taxon>
        <taxon>Ecdysozoa</taxon>
        <taxon>Arthropoda</taxon>
        <taxon>Hexapoda</taxon>
        <taxon>Insecta</taxon>
        <taxon>Pterygota</taxon>
        <taxon>Neoptera</taxon>
        <taxon>Endopterygota</taxon>
        <taxon>Lepidoptera</taxon>
        <taxon>Glossata</taxon>
        <taxon>Ditrysia</taxon>
        <taxon>Tineoidea</taxon>
        <taxon>Psychidae</taxon>
        <taxon>Oiketicinae</taxon>
        <taxon>Eumeta</taxon>
    </lineage>
</organism>